<organism evidence="6 7">
    <name type="scientific">Flavobacterium cutihirudinis</name>
    <dbReference type="NCBI Taxonomy" id="1265740"/>
    <lineage>
        <taxon>Bacteria</taxon>
        <taxon>Pseudomonadati</taxon>
        <taxon>Bacteroidota</taxon>
        <taxon>Flavobacteriia</taxon>
        <taxon>Flavobacteriales</taxon>
        <taxon>Flavobacteriaceae</taxon>
        <taxon>Flavobacterium</taxon>
    </lineage>
</organism>
<sequence length="219" mass="24746">MSIASNLNTIKASLPEHVTLVAVSKTKPVSDLLQAYEAGQRIFGENKIQEMTEKWEQMPKDIQWHMIGHVQSNKVKFMAPFVSLIHGVDSLKLLQEINKQAVKNNRTIDCLLQIYIAEEESKFGLDENELNELLTSVEFKELKNIRILGLMGMATFTEDQNQIKKEFTHLKSIFDSIKDRKTENCNLSTISMGMSGDYQLAIECGSTMVRIGSSIFGGR</sequence>
<comment type="caution">
    <text evidence="6">The sequence shown here is derived from an EMBL/GenBank/DDBJ whole genome shotgun (WGS) entry which is preliminary data.</text>
</comment>
<comment type="function">
    <text evidence="2">Pyridoxal 5'-phosphate (PLP)-binding protein, which is involved in PLP homeostasis.</text>
</comment>
<dbReference type="AlphaFoldDB" id="A0A3D9G0G6"/>
<dbReference type="OrthoDB" id="9804072at2"/>
<comment type="similarity">
    <text evidence="2 4">Belongs to the pyridoxal phosphate-binding protein YggS/PROSC family.</text>
</comment>
<keyword evidence="1 2" id="KW-0663">Pyridoxal phosphate</keyword>
<dbReference type="RefSeq" id="WP_115886793.1">
    <property type="nucleotide sequence ID" value="NZ_QRDQ01000007.1"/>
</dbReference>
<dbReference type="FunFam" id="3.20.20.10:FF:000018">
    <property type="entry name" value="Pyridoxal phosphate homeostasis protein"/>
    <property type="match status" value="1"/>
</dbReference>
<evidence type="ECO:0000256" key="1">
    <source>
        <dbReference type="ARBA" id="ARBA00022898"/>
    </source>
</evidence>
<name>A0A3D9G0G6_9FLAO</name>
<evidence type="ECO:0000313" key="7">
    <source>
        <dbReference type="Proteomes" id="UP000257004"/>
    </source>
</evidence>
<dbReference type="PANTHER" id="PTHR10146:SF14">
    <property type="entry name" value="PYRIDOXAL PHOSPHATE HOMEOSTASIS PROTEIN"/>
    <property type="match status" value="1"/>
</dbReference>
<dbReference type="PANTHER" id="PTHR10146">
    <property type="entry name" value="PROLINE SYNTHETASE CO-TRANSCRIBED BACTERIAL HOMOLOG PROTEIN"/>
    <property type="match status" value="1"/>
</dbReference>
<feature type="domain" description="Alanine racemase N-terminal" evidence="5">
    <location>
        <begin position="3"/>
        <end position="218"/>
    </location>
</feature>
<feature type="modified residue" description="N6-(pyridoxal phosphate)lysine" evidence="2 3">
    <location>
        <position position="25"/>
    </location>
</feature>
<dbReference type="GO" id="GO:0030170">
    <property type="term" value="F:pyridoxal phosphate binding"/>
    <property type="evidence" value="ECO:0007669"/>
    <property type="project" value="UniProtKB-UniRule"/>
</dbReference>
<dbReference type="InterPro" id="IPR011078">
    <property type="entry name" value="PyrdxlP_homeostasis"/>
</dbReference>
<keyword evidence="7" id="KW-1185">Reference proteome</keyword>
<dbReference type="Proteomes" id="UP000257004">
    <property type="component" value="Unassembled WGS sequence"/>
</dbReference>
<evidence type="ECO:0000313" key="6">
    <source>
        <dbReference type="EMBL" id="RED26726.1"/>
    </source>
</evidence>
<dbReference type="InterPro" id="IPR029066">
    <property type="entry name" value="PLP-binding_barrel"/>
</dbReference>
<evidence type="ECO:0000256" key="2">
    <source>
        <dbReference type="HAMAP-Rule" id="MF_02087"/>
    </source>
</evidence>
<accession>A0A3D9G0G6</accession>
<dbReference type="Pfam" id="PF01168">
    <property type="entry name" value="Ala_racemase_N"/>
    <property type="match status" value="1"/>
</dbReference>
<dbReference type="EMBL" id="QRDQ01000007">
    <property type="protein sequence ID" value="RED26726.1"/>
    <property type="molecule type" value="Genomic_DNA"/>
</dbReference>
<dbReference type="PIRSF" id="PIRSF004848">
    <property type="entry name" value="YBL036c_PLPDEIII"/>
    <property type="match status" value="1"/>
</dbReference>
<gene>
    <name evidence="6" type="ORF">BD847_0649</name>
</gene>
<dbReference type="Gene3D" id="3.20.20.10">
    <property type="entry name" value="Alanine racemase"/>
    <property type="match status" value="1"/>
</dbReference>
<evidence type="ECO:0000256" key="3">
    <source>
        <dbReference type="PIRSR" id="PIRSR004848-1"/>
    </source>
</evidence>
<reference evidence="6 7" key="1">
    <citation type="submission" date="2018-07" db="EMBL/GenBank/DDBJ databases">
        <title>Genomic Encyclopedia of Archaeal and Bacterial Type Strains, Phase II (KMG-II): from individual species to whole genera.</title>
        <authorList>
            <person name="Goeker M."/>
        </authorList>
    </citation>
    <scope>NUCLEOTIDE SEQUENCE [LARGE SCALE GENOMIC DNA]</scope>
    <source>
        <strain evidence="6 7">DSM 25795</strain>
    </source>
</reference>
<evidence type="ECO:0000259" key="5">
    <source>
        <dbReference type="Pfam" id="PF01168"/>
    </source>
</evidence>
<evidence type="ECO:0000256" key="4">
    <source>
        <dbReference type="RuleBase" id="RU004514"/>
    </source>
</evidence>
<dbReference type="HAMAP" id="MF_02087">
    <property type="entry name" value="PLP_homeostasis"/>
    <property type="match status" value="1"/>
</dbReference>
<dbReference type="SUPFAM" id="SSF51419">
    <property type="entry name" value="PLP-binding barrel"/>
    <property type="match status" value="1"/>
</dbReference>
<comment type="cofactor">
    <cofactor evidence="3">
        <name>pyridoxal 5'-phosphate</name>
        <dbReference type="ChEBI" id="CHEBI:597326"/>
    </cofactor>
</comment>
<dbReference type="InterPro" id="IPR001608">
    <property type="entry name" value="Ala_racemase_N"/>
</dbReference>
<dbReference type="CDD" id="cd00635">
    <property type="entry name" value="PLPDE_III_YBL036c_like"/>
    <property type="match status" value="1"/>
</dbReference>
<protein>
    <recommendedName>
        <fullName evidence="2">Pyridoxal phosphate homeostasis protein</fullName>
        <shortName evidence="2">PLP homeostasis protein</shortName>
    </recommendedName>
</protein>
<dbReference type="NCBIfam" id="TIGR00044">
    <property type="entry name" value="YggS family pyridoxal phosphate-dependent enzyme"/>
    <property type="match status" value="1"/>
</dbReference>
<proteinExistence type="inferred from homology"/>